<evidence type="ECO:0000313" key="2">
    <source>
        <dbReference type="Proteomes" id="UP000001997"/>
    </source>
</evidence>
<keyword evidence="2" id="KW-1185">Reference proteome</keyword>
<dbReference type="GeneID" id="5128839"/>
<dbReference type="EMBL" id="CH408155">
    <property type="protein sequence ID" value="EDK36537.2"/>
    <property type="molecule type" value="Genomic_DNA"/>
</dbReference>
<dbReference type="Proteomes" id="UP000001997">
    <property type="component" value="Unassembled WGS sequence"/>
</dbReference>
<dbReference type="OrthoDB" id="5563539at2759"/>
<reference evidence="1 2" key="1">
    <citation type="journal article" date="2009" name="Nature">
        <title>Evolution of pathogenicity and sexual reproduction in eight Candida genomes.</title>
        <authorList>
            <person name="Butler G."/>
            <person name="Rasmussen M.D."/>
            <person name="Lin M.F."/>
            <person name="Santos M.A."/>
            <person name="Sakthikumar S."/>
            <person name="Munro C.A."/>
            <person name="Rheinbay E."/>
            <person name="Grabherr M."/>
            <person name="Forche A."/>
            <person name="Reedy J.L."/>
            <person name="Agrafioti I."/>
            <person name="Arnaud M.B."/>
            <person name="Bates S."/>
            <person name="Brown A.J."/>
            <person name="Brunke S."/>
            <person name="Costanzo M.C."/>
            <person name="Fitzpatrick D.A."/>
            <person name="de Groot P.W."/>
            <person name="Harris D."/>
            <person name="Hoyer L.L."/>
            <person name="Hube B."/>
            <person name="Klis F.M."/>
            <person name="Kodira C."/>
            <person name="Lennard N."/>
            <person name="Logue M.E."/>
            <person name="Martin R."/>
            <person name="Neiman A.M."/>
            <person name="Nikolaou E."/>
            <person name="Quail M.A."/>
            <person name="Quinn J."/>
            <person name="Santos M.C."/>
            <person name="Schmitzberger F.F."/>
            <person name="Sherlock G."/>
            <person name="Shah P."/>
            <person name="Silverstein K.A."/>
            <person name="Skrzypek M.S."/>
            <person name="Soll D."/>
            <person name="Staggs R."/>
            <person name="Stansfield I."/>
            <person name="Stumpf M.P."/>
            <person name="Sudbery P.E."/>
            <person name="Srikantha T."/>
            <person name="Zeng Q."/>
            <person name="Berman J."/>
            <person name="Berriman M."/>
            <person name="Heitman J."/>
            <person name="Gow N.A."/>
            <person name="Lorenz M.C."/>
            <person name="Birren B.W."/>
            <person name="Kellis M."/>
            <person name="Cuomo C.A."/>
        </authorList>
    </citation>
    <scope>NUCLEOTIDE SEQUENCE [LARGE SCALE GENOMIC DNA]</scope>
    <source>
        <strain evidence="2">ATCC 6260 / CBS 566 / DSM 6381 / JCM 1539 / NBRC 10279 / NRRL Y-324</strain>
    </source>
</reference>
<evidence type="ECO:0008006" key="3">
    <source>
        <dbReference type="Google" id="ProtNLM"/>
    </source>
</evidence>
<dbReference type="KEGG" id="pgu:PGUG_00635"/>
<dbReference type="RefSeq" id="XP_001487258.2">
    <property type="nucleotide sequence ID" value="XM_001487208.1"/>
</dbReference>
<name>A5DBI0_PICGU</name>
<dbReference type="AlphaFoldDB" id="A5DBI0"/>
<protein>
    <recommendedName>
        <fullName evidence="3">Nitrogen regulatory protein areA GATA-like domain-containing protein</fullName>
    </recommendedName>
</protein>
<dbReference type="eggNOG" id="ENOG502T5ZK">
    <property type="taxonomic scope" value="Eukaryota"/>
</dbReference>
<sequence length="204" mass="23774">MLYSFDDINTLAVGPSFDQNIDYMDPKTIDDFHLYQCWRQNNSQSIRCYQDDISVIIPSTISRRLENVCWRRWYKSIKSLGEIPPSEINWYKDQDITWLYGPKFTNDSKFELVPEPQLTEKNLHNNDLQRCESEDDVCSHTSSLSLTNLSWSSSLSDLEDSDLKSSLKTASTGKRKSVKFCDIVNSREIINGRPFDYDFLDIRA</sequence>
<dbReference type="HOGENOM" id="CLU_058653_0_0_1"/>
<accession>A5DBI0</accession>
<dbReference type="OMA" id="CWRRWYK"/>
<dbReference type="VEuPathDB" id="FungiDB:PGUG_00635"/>
<dbReference type="InParanoid" id="A5DBI0"/>
<organism evidence="1 2">
    <name type="scientific">Meyerozyma guilliermondii (strain ATCC 6260 / CBS 566 / DSM 6381 / JCM 1539 / NBRC 10279 / NRRL Y-324)</name>
    <name type="common">Yeast</name>
    <name type="synonym">Candida guilliermondii</name>
    <dbReference type="NCBI Taxonomy" id="294746"/>
    <lineage>
        <taxon>Eukaryota</taxon>
        <taxon>Fungi</taxon>
        <taxon>Dikarya</taxon>
        <taxon>Ascomycota</taxon>
        <taxon>Saccharomycotina</taxon>
        <taxon>Pichiomycetes</taxon>
        <taxon>Debaryomycetaceae</taxon>
        <taxon>Meyerozyma</taxon>
    </lineage>
</organism>
<gene>
    <name evidence="1" type="ORF">PGUG_00635</name>
</gene>
<evidence type="ECO:0000313" key="1">
    <source>
        <dbReference type="EMBL" id="EDK36537.2"/>
    </source>
</evidence>
<proteinExistence type="predicted"/>